<feature type="coiled-coil region" evidence="1">
    <location>
        <begin position="140"/>
        <end position="206"/>
    </location>
</feature>
<evidence type="ECO:0000313" key="3">
    <source>
        <dbReference type="EMBL" id="OMJ86662.1"/>
    </source>
</evidence>
<feature type="compositionally biased region" description="Basic and acidic residues" evidence="2">
    <location>
        <begin position="269"/>
        <end position="292"/>
    </location>
</feature>
<keyword evidence="4" id="KW-1185">Reference proteome</keyword>
<feature type="compositionally biased region" description="Basic and acidic residues" evidence="2">
    <location>
        <begin position="214"/>
        <end position="244"/>
    </location>
</feature>
<evidence type="ECO:0000256" key="1">
    <source>
        <dbReference type="SAM" id="Coils"/>
    </source>
</evidence>
<protein>
    <submittedName>
        <fullName evidence="3">Uncharacterized protein</fullName>
    </submittedName>
</protein>
<feature type="coiled-coil region" evidence="1">
    <location>
        <begin position="335"/>
        <end position="362"/>
    </location>
</feature>
<keyword evidence="1" id="KW-0175">Coiled coil</keyword>
<dbReference type="EMBL" id="MPUH01000198">
    <property type="protein sequence ID" value="OMJ86662.1"/>
    <property type="molecule type" value="Genomic_DNA"/>
</dbReference>
<feature type="region of interest" description="Disordered" evidence="2">
    <location>
        <begin position="214"/>
        <end position="246"/>
    </location>
</feature>
<evidence type="ECO:0000256" key="2">
    <source>
        <dbReference type="SAM" id="MobiDB-lite"/>
    </source>
</evidence>
<reference evidence="3 4" key="1">
    <citation type="submission" date="2016-11" db="EMBL/GenBank/DDBJ databases">
        <title>The macronuclear genome of Stentor coeruleus: a giant cell with tiny introns.</title>
        <authorList>
            <person name="Slabodnick M."/>
            <person name="Ruby J.G."/>
            <person name="Reiff S.B."/>
            <person name="Swart E.C."/>
            <person name="Gosai S."/>
            <person name="Prabakaran S."/>
            <person name="Witkowska E."/>
            <person name="Larue G.E."/>
            <person name="Fisher S."/>
            <person name="Freeman R.M."/>
            <person name="Gunawardena J."/>
            <person name="Chu W."/>
            <person name="Stover N.A."/>
            <person name="Gregory B.D."/>
            <person name="Nowacki M."/>
            <person name="Derisi J."/>
            <person name="Roy S.W."/>
            <person name="Marshall W.F."/>
            <person name="Sood P."/>
        </authorList>
    </citation>
    <scope>NUCLEOTIDE SEQUENCE [LARGE SCALE GENOMIC DNA]</scope>
    <source>
        <strain evidence="3">WM001</strain>
    </source>
</reference>
<proteinExistence type="predicted"/>
<evidence type="ECO:0000313" key="4">
    <source>
        <dbReference type="Proteomes" id="UP000187209"/>
    </source>
</evidence>
<name>A0A1R2CCF5_9CILI</name>
<sequence>MYHDQKFSGPPNLPSGFPGLPMGMESIPGMSMPLIPPHLLLAMQSNLPPEKVREMLTEQAEMLDQMATKMKSSKEDDMDSYKGNVSRRVNELERELFIEKKSSSDRKETREDFQTQRDIEMLKQELASIKLREESTYLDLQKSHHQIHLLESQLLELQRKHFSELEHLNFDNAELRRRLEAAEYRNSSLQKENEYLRNQAFQLKKQIETNEEADIKKPLKNTEDYNESSYRREYSPDETEISRKDRNKRLSAGEIIMNKGKIVSNNEGYQRDFSPEDRRRRNEFGGENDLRNEEQWGRKKDYMPVRTIINTSNNVTEALNWKTGPSRNDPNPNILVNLQSKLSSLTQEKYKLENELEKLAESRNPSAVKRKNDLELELSICQSNINSVTAKIRKI</sequence>
<organism evidence="3 4">
    <name type="scientific">Stentor coeruleus</name>
    <dbReference type="NCBI Taxonomy" id="5963"/>
    <lineage>
        <taxon>Eukaryota</taxon>
        <taxon>Sar</taxon>
        <taxon>Alveolata</taxon>
        <taxon>Ciliophora</taxon>
        <taxon>Postciliodesmatophora</taxon>
        <taxon>Heterotrichea</taxon>
        <taxon>Heterotrichida</taxon>
        <taxon>Stentoridae</taxon>
        <taxon>Stentor</taxon>
    </lineage>
</organism>
<comment type="caution">
    <text evidence="3">The sequence shown here is derived from an EMBL/GenBank/DDBJ whole genome shotgun (WGS) entry which is preliminary data.</text>
</comment>
<dbReference type="AlphaFoldDB" id="A0A1R2CCF5"/>
<accession>A0A1R2CCF5</accession>
<dbReference type="Proteomes" id="UP000187209">
    <property type="component" value="Unassembled WGS sequence"/>
</dbReference>
<gene>
    <name evidence="3" type="ORF">SteCoe_11746</name>
</gene>
<feature type="region of interest" description="Disordered" evidence="2">
    <location>
        <begin position="261"/>
        <end position="292"/>
    </location>
</feature>